<proteinExistence type="predicted"/>
<feature type="transmembrane region" description="Helical" evidence="6">
    <location>
        <begin position="366"/>
        <end position="389"/>
    </location>
</feature>
<evidence type="ECO:0000256" key="3">
    <source>
        <dbReference type="ARBA" id="ARBA00022692"/>
    </source>
</evidence>
<evidence type="ECO:0000256" key="5">
    <source>
        <dbReference type="ARBA" id="ARBA00023136"/>
    </source>
</evidence>
<evidence type="ECO:0000256" key="4">
    <source>
        <dbReference type="ARBA" id="ARBA00022989"/>
    </source>
</evidence>
<feature type="transmembrane region" description="Helical" evidence="6">
    <location>
        <begin position="47"/>
        <end position="68"/>
    </location>
</feature>
<dbReference type="PANTHER" id="PTHR43791">
    <property type="entry name" value="PERMEASE-RELATED"/>
    <property type="match status" value="1"/>
</dbReference>
<feature type="transmembrane region" description="Helical" evidence="6">
    <location>
        <begin position="281"/>
        <end position="299"/>
    </location>
</feature>
<dbReference type="PROSITE" id="PS50850">
    <property type="entry name" value="MFS"/>
    <property type="match status" value="1"/>
</dbReference>
<feature type="transmembrane region" description="Helical" evidence="6">
    <location>
        <begin position="311"/>
        <end position="329"/>
    </location>
</feature>
<dbReference type="InterPro" id="IPR036259">
    <property type="entry name" value="MFS_trans_sf"/>
</dbReference>
<dbReference type="InterPro" id="IPR011701">
    <property type="entry name" value="MFS"/>
</dbReference>
<dbReference type="InterPro" id="IPR020846">
    <property type="entry name" value="MFS_dom"/>
</dbReference>
<dbReference type="SUPFAM" id="SSF103473">
    <property type="entry name" value="MFS general substrate transporter"/>
    <property type="match status" value="1"/>
</dbReference>
<name>A0ABW7DLV3_9FIRM</name>
<evidence type="ECO:0000313" key="8">
    <source>
        <dbReference type="EMBL" id="MFG6272134.1"/>
    </source>
</evidence>
<dbReference type="Gene3D" id="1.20.1250.20">
    <property type="entry name" value="MFS general substrate transporter like domains"/>
    <property type="match status" value="2"/>
</dbReference>
<keyword evidence="2" id="KW-0813">Transport</keyword>
<feature type="transmembrane region" description="Helical" evidence="6">
    <location>
        <begin position="176"/>
        <end position="198"/>
    </location>
</feature>
<dbReference type="PANTHER" id="PTHR43791:SF36">
    <property type="entry name" value="TRANSPORTER, PUTATIVE (AFU_ORTHOLOGUE AFUA_6G08340)-RELATED"/>
    <property type="match status" value="1"/>
</dbReference>
<organism evidence="8 9">
    <name type="scientific">Megasphaera hexanoica</name>
    <dbReference type="NCBI Taxonomy" id="1675036"/>
    <lineage>
        <taxon>Bacteria</taxon>
        <taxon>Bacillati</taxon>
        <taxon>Bacillota</taxon>
        <taxon>Negativicutes</taxon>
        <taxon>Veillonellales</taxon>
        <taxon>Veillonellaceae</taxon>
        <taxon>Megasphaera</taxon>
    </lineage>
</organism>
<gene>
    <name evidence="8" type="ORF">ACGTZG_02925</name>
</gene>
<feature type="domain" description="Major facilitator superfamily (MFS) profile" evidence="7">
    <location>
        <begin position="18"/>
        <end position="425"/>
    </location>
</feature>
<comment type="caution">
    <text evidence="8">The sequence shown here is derived from an EMBL/GenBank/DDBJ whole genome shotgun (WGS) entry which is preliminary data.</text>
</comment>
<feature type="transmembrane region" description="Helical" evidence="6">
    <location>
        <begin position="111"/>
        <end position="130"/>
    </location>
</feature>
<dbReference type="RefSeq" id="WP_113856361.1">
    <property type="nucleotide sequence ID" value="NZ_CP011940.1"/>
</dbReference>
<dbReference type="Pfam" id="PF07690">
    <property type="entry name" value="MFS_1"/>
    <property type="match status" value="1"/>
</dbReference>
<feature type="transmembrane region" description="Helical" evidence="6">
    <location>
        <begin position="335"/>
        <end position="354"/>
    </location>
</feature>
<reference evidence="8 9" key="1">
    <citation type="submission" date="2024-10" db="EMBL/GenBank/DDBJ databases">
        <authorList>
            <person name="Sang B.-I."/>
            <person name="Prabhaharan D."/>
        </authorList>
    </citation>
    <scope>NUCLEOTIDE SEQUENCE [LARGE SCALE GENOMIC DNA]</scope>
    <source>
        <strain evidence="8 9">MH</strain>
    </source>
</reference>
<feature type="transmembrane region" description="Helical" evidence="6">
    <location>
        <begin position="401"/>
        <end position="420"/>
    </location>
</feature>
<keyword evidence="4 6" id="KW-1133">Transmembrane helix</keyword>
<feature type="transmembrane region" description="Helical" evidence="6">
    <location>
        <begin position="88"/>
        <end position="105"/>
    </location>
</feature>
<evidence type="ECO:0000256" key="6">
    <source>
        <dbReference type="SAM" id="Phobius"/>
    </source>
</evidence>
<dbReference type="EMBL" id="JBIEKR010000002">
    <property type="protein sequence ID" value="MFG6272134.1"/>
    <property type="molecule type" value="Genomic_DNA"/>
</dbReference>
<evidence type="ECO:0000256" key="1">
    <source>
        <dbReference type="ARBA" id="ARBA00004651"/>
    </source>
</evidence>
<comment type="subcellular location">
    <subcellularLocation>
        <location evidence="1">Cell membrane</location>
        <topology evidence="1">Multi-pass membrane protein</topology>
    </subcellularLocation>
</comment>
<feature type="transmembrane region" description="Helical" evidence="6">
    <location>
        <begin position="21"/>
        <end position="41"/>
    </location>
</feature>
<feature type="transmembrane region" description="Helical" evidence="6">
    <location>
        <begin position="238"/>
        <end position="261"/>
    </location>
</feature>
<sequence length="435" mass="47971">MVTEAIEKQTMSKVKVRLIPFLLILYFFCLLDRVNVGYAALTMNADLGISAAEYGLVAGIFFIGYFLFEVPSNIIMTKVGARKWIGRILITWGLVSALCGCIQTATHLYIIRFLLGVMEAGFYPGVMLYMTYWFPAKDRAKVVTLFMLALPLSAVIGAPLSGLILDHVHAFGLQSWRWLFLLEGLPTFFAGIITWFILPNKPSDAKWLAKDEANWLEQTIEEEHAMVAKKHKQSKWKALTGGTVWLLAIIYFSKTCAFYGVSFFAPTLIKHLTVGLSNFEIGVFNAVPLIIASFFMIFWSRHSDKTGERYLHVATSVFLCGIGVIGLGFTSSPVMAFIFLTVVFCGAYSIYGAFWAMTSMIFSGEFAAIAMAAINSIANLGGFVGPVGIGALRAATGSNQYGFYLIAGFLIASTLITLGLKQVNQRKEIPVESKI</sequence>
<evidence type="ECO:0000313" key="9">
    <source>
        <dbReference type="Proteomes" id="UP001605989"/>
    </source>
</evidence>
<dbReference type="CDD" id="cd17319">
    <property type="entry name" value="MFS_ExuT_GudP_like"/>
    <property type="match status" value="1"/>
</dbReference>
<keyword evidence="3 6" id="KW-0812">Transmembrane</keyword>
<accession>A0ABW7DLV3</accession>
<keyword evidence="9" id="KW-1185">Reference proteome</keyword>
<protein>
    <submittedName>
        <fullName evidence="8">MFS transporter</fullName>
    </submittedName>
</protein>
<feature type="transmembrane region" description="Helical" evidence="6">
    <location>
        <begin position="142"/>
        <end position="164"/>
    </location>
</feature>
<evidence type="ECO:0000256" key="2">
    <source>
        <dbReference type="ARBA" id="ARBA00022448"/>
    </source>
</evidence>
<evidence type="ECO:0000259" key="7">
    <source>
        <dbReference type="PROSITE" id="PS50850"/>
    </source>
</evidence>
<dbReference type="Proteomes" id="UP001605989">
    <property type="component" value="Unassembled WGS sequence"/>
</dbReference>
<keyword evidence="5 6" id="KW-0472">Membrane</keyword>